<name>A0ACB7Y4M2_9ERIC</name>
<evidence type="ECO:0000313" key="1">
    <source>
        <dbReference type="EMBL" id="KAH7847985.1"/>
    </source>
</evidence>
<protein>
    <submittedName>
        <fullName evidence="1">Uncharacterized protein</fullName>
    </submittedName>
</protein>
<organism evidence="1 2">
    <name type="scientific">Vaccinium darrowii</name>
    <dbReference type="NCBI Taxonomy" id="229202"/>
    <lineage>
        <taxon>Eukaryota</taxon>
        <taxon>Viridiplantae</taxon>
        <taxon>Streptophyta</taxon>
        <taxon>Embryophyta</taxon>
        <taxon>Tracheophyta</taxon>
        <taxon>Spermatophyta</taxon>
        <taxon>Magnoliopsida</taxon>
        <taxon>eudicotyledons</taxon>
        <taxon>Gunneridae</taxon>
        <taxon>Pentapetalae</taxon>
        <taxon>asterids</taxon>
        <taxon>Ericales</taxon>
        <taxon>Ericaceae</taxon>
        <taxon>Vaccinioideae</taxon>
        <taxon>Vaccinieae</taxon>
        <taxon>Vaccinium</taxon>
    </lineage>
</organism>
<accession>A0ACB7Y4M2</accession>
<keyword evidence="2" id="KW-1185">Reference proteome</keyword>
<sequence length="302" mass="34260">MAELDPECHSGAVSFGQQFPPADWFSISQHLDTEESFEDYAKFRSSLMHIYTSLTMSIISENECDTNVSAILRGMVQGFSPPMTTQGTILHAYHRHLKELHYKHQFFACRKGLAKCDFIKCDSDFDEIFQRLKSEKKWPQLHESVIRIALDQHFSLLRMLNDDNLAMMGCVSVGNITEGDKLLEAINKEYAKELCDLTKSFQELRKIYYFKHLEFKILQHRLADQAVASRTACIPKECHFTSPKLIQVKDRALVAKNRILEKISGLKVRRVGRSFGGPSTSLVPGLVLFASIAALGIGKKKA</sequence>
<dbReference type="EMBL" id="CM037155">
    <property type="protein sequence ID" value="KAH7847985.1"/>
    <property type="molecule type" value="Genomic_DNA"/>
</dbReference>
<evidence type="ECO:0000313" key="2">
    <source>
        <dbReference type="Proteomes" id="UP000828048"/>
    </source>
</evidence>
<proteinExistence type="predicted"/>
<reference evidence="1 2" key="1">
    <citation type="journal article" date="2021" name="Hortic Res">
        <title>High-quality reference genome and annotation aids understanding of berry development for evergreen blueberry (Vaccinium darrowii).</title>
        <authorList>
            <person name="Yu J."/>
            <person name="Hulse-Kemp A.M."/>
            <person name="Babiker E."/>
            <person name="Staton M."/>
        </authorList>
    </citation>
    <scope>NUCLEOTIDE SEQUENCE [LARGE SCALE GENOMIC DNA]</scope>
    <source>
        <strain evidence="2">cv. NJ 8807/NJ 8810</strain>
        <tissue evidence="1">Young leaf</tissue>
    </source>
</reference>
<dbReference type="Proteomes" id="UP000828048">
    <property type="component" value="Chromosome 5"/>
</dbReference>
<comment type="caution">
    <text evidence="1">The sequence shown here is derived from an EMBL/GenBank/DDBJ whole genome shotgun (WGS) entry which is preliminary data.</text>
</comment>
<gene>
    <name evidence="1" type="ORF">Vadar_032390</name>
</gene>